<protein>
    <submittedName>
        <fullName evidence="1">Uncharacterized protein</fullName>
    </submittedName>
</protein>
<organism evidence="1 2">
    <name type="scientific">Caerostris extrusa</name>
    <name type="common">Bark spider</name>
    <name type="synonym">Caerostris bankana</name>
    <dbReference type="NCBI Taxonomy" id="172846"/>
    <lineage>
        <taxon>Eukaryota</taxon>
        <taxon>Metazoa</taxon>
        <taxon>Ecdysozoa</taxon>
        <taxon>Arthropoda</taxon>
        <taxon>Chelicerata</taxon>
        <taxon>Arachnida</taxon>
        <taxon>Araneae</taxon>
        <taxon>Araneomorphae</taxon>
        <taxon>Entelegynae</taxon>
        <taxon>Araneoidea</taxon>
        <taxon>Araneidae</taxon>
        <taxon>Caerostris</taxon>
    </lineage>
</organism>
<accession>A0AAV4QJ33</accession>
<comment type="caution">
    <text evidence="1">The sequence shown here is derived from an EMBL/GenBank/DDBJ whole genome shotgun (WGS) entry which is preliminary data.</text>
</comment>
<keyword evidence="2" id="KW-1185">Reference proteome</keyword>
<proteinExistence type="predicted"/>
<reference evidence="1 2" key="1">
    <citation type="submission" date="2021-06" db="EMBL/GenBank/DDBJ databases">
        <title>Caerostris extrusa draft genome.</title>
        <authorList>
            <person name="Kono N."/>
            <person name="Arakawa K."/>
        </authorList>
    </citation>
    <scope>NUCLEOTIDE SEQUENCE [LARGE SCALE GENOMIC DNA]</scope>
</reference>
<name>A0AAV4QJ33_CAEEX</name>
<evidence type="ECO:0000313" key="2">
    <source>
        <dbReference type="Proteomes" id="UP001054945"/>
    </source>
</evidence>
<gene>
    <name evidence="1" type="ORF">CEXT_353421</name>
</gene>
<evidence type="ECO:0000313" key="1">
    <source>
        <dbReference type="EMBL" id="GIY08081.1"/>
    </source>
</evidence>
<dbReference type="Proteomes" id="UP001054945">
    <property type="component" value="Unassembled WGS sequence"/>
</dbReference>
<dbReference type="AlphaFoldDB" id="A0AAV4QJ33"/>
<dbReference type="EMBL" id="BPLR01006195">
    <property type="protein sequence ID" value="GIY08081.1"/>
    <property type="molecule type" value="Genomic_DNA"/>
</dbReference>
<sequence length="182" mass="21089">MSPSTFIPSLINYNTNKNRNSHSTNKDNNETIIGTEASTHDSISRRDLHGNRESTRLFLENRLIASEGDRETRHMKEEENQAHWKGNEYLSTIVLWQINYKTNKSRAPHSTNRNNNAVQSELSIGTEASTRDSISRRDLHGNRESTRLFPENRLIASEGDRETRQMKQENQAHWKCRIKVVS</sequence>